<comment type="caution">
    <text evidence="1">The sequence shown here is derived from an EMBL/GenBank/DDBJ whole genome shotgun (WGS) entry which is preliminary data.</text>
</comment>
<name>A0ABW6UHN6_9ACTN</name>
<dbReference type="EMBL" id="JBIAWJ010000007">
    <property type="protein sequence ID" value="MFF4522946.1"/>
    <property type="molecule type" value="Genomic_DNA"/>
</dbReference>
<sequence>MRSTTVTSAPRACACWATSAGPAAWAGPPPGRRDLGRAGCATRELSREGKAKAVRVLEEIEANLALASAHHAQQDATA</sequence>
<protein>
    <submittedName>
        <fullName evidence="1">Uncharacterized protein</fullName>
    </submittedName>
</protein>
<evidence type="ECO:0000313" key="1">
    <source>
        <dbReference type="EMBL" id="MFF4522946.1"/>
    </source>
</evidence>
<keyword evidence="2" id="KW-1185">Reference proteome</keyword>
<reference evidence="1 2" key="1">
    <citation type="submission" date="2024-10" db="EMBL/GenBank/DDBJ databases">
        <title>The Natural Products Discovery Center: Release of the First 8490 Sequenced Strains for Exploring Actinobacteria Biosynthetic Diversity.</title>
        <authorList>
            <person name="Kalkreuter E."/>
            <person name="Kautsar S.A."/>
            <person name="Yang D."/>
            <person name="Bader C.D."/>
            <person name="Teijaro C.N."/>
            <person name="Fluegel L."/>
            <person name="Davis C.M."/>
            <person name="Simpson J.R."/>
            <person name="Lauterbach L."/>
            <person name="Steele A.D."/>
            <person name="Gui C."/>
            <person name="Meng S."/>
            <person name="Li G."/>
            <person name="Viehrig K."/>
            <person name="Ye F."/>
            <person name="Su P."/>
            <person name="Kiefer A.F."/>
            <person name="Nichols A."/>
            <person name="Cepeda A.J."/>
            <person name="Yan W."/>
            <person name="Fan B."/>
            <person name="Jiang Y."/>
            <person name="Adhikari A."/>
            <person name="Zheng C.-J."/>
            <person name="Schuster L."/>
            <person name="Cowan T.M."/>
            <person name="Smanski M.J."/>
            <person name="Chevrette M.G."/>
            <person name="De Carvalho L.P.S."/>
            <person name="Shen B."/>
        </authorList>
    </citation>
    <scope>NUCLEOTIDE SEQUENCE [LARGE SCALE GENOMIC DNA]</scope>
    <source>
        <strain evidence="1 2">NPDC001390</strain>
    </source>
</reference>
<dbReference type="Proteomes" id="UP001602058">
    <property type="component" value="Unassembled WGS sequence"/>
</dbReference>
<organism evidence="1 2">
    <name type="scientific">Streptomyces bluensis</name>
    <dbReference type="NCBI Taxonomy" id="33897"/>
    <lineage>
        <taxon>Bacteria</taxon>
        <taxon>Bacillati</taxon>
        <taxon>Actinomycetota</taxon>
        <taxon>Actinomycetes</taxon>
        <taxon>Kitasatosporales</taxon>
        <taxon>Streptomycetaceae</taxon>
        <taxon>Streptomyces</taxon>
    </lineage>
</organism>
<dbReference type="RefSeq" id="WP_351081868.1">
    <property type="nucleotide sequence ID" value="NZ_JBEOZG010000014.1"/>
</dbReference>
<gene>
    <name evidence="1" type="ORF">ACFY1D_16185</name>
</gene>
<accession>A0ABW6UHN6</accession>
<proteinExistence type="predicted"/>
<evidence type="ECO:0000313" key="2">
    <source>
        <dbReference type="Proteomes" id="UP001602058"/>
    </source>
</evidence>